<dbReference type="Proteomes" id="UP000006813">
    <property type="component" value="Unassembled WGS sequence"/>
</dbReference>
<dbReference type="PANTHER" id="PTHR12681:SF0">
    <property type="entry name" value="ZINC FINGER CCCH DOMAIN-CONTAINING PROTEIN 15"/>
    <property type="match status" value="1"/>
</dbReference>
<protein>
    <submittedName>
        <fullName evidence="2">Zinc finger CCCH domain-containing protein 15</fullName>
    </submittedName>
</protein>
<dbReference type="PANTHER" id="PTHR12681">
    <property type="entry name" value="ZINC FINGER-CONTAINING PROTEIN P48ZNF"/>
    <property type="match status" value="1"/>
</dbReference>
<organism evidence="2 3">
    <name type="scientific">Heterocephalus glaber</name>
    <name type="common">Naked mole rat</name>
    <dbReference type="NCBI Taxonomy" id="10181"/>
    <lineage>
        <taxon>Eukaryota</taxon>
        <taxon>Metazoa</taxon>
        <taxon>Chordata</taxon>
        <taxon>Craniata</taxon>
        <taxon>Vertebrata</taxon>
        <taxon>Euteleostomi</taxon>
        <taxon>Mammalia</taxon>
        <taxon>Eutheria</taxon>
        <taxon>Euarchontoglires</taxon>
        <taxon>Glires</taxon>
        <taxon>Rodentia</taxon>
        <taxon>Hystricomorpha</taxon>
        <taxon>Bathyergidae</taxon>
        <taxon>Heterocephalus</taxon>
    </lineage>
</organism>
<accession>G5AVE0</accession>
<name>G5AVE0_HETGA</name>
<feature type="compositionally biased region" description="Low complexity" evidence="1">
    <location>
        <begin position="147"/>
        <end position="157"/>
    </location>
</feature>
<feature type="compositionally biased region" description="Acidic residues" evidence="1">
    <location>
        <begin position="158"/>
        <end position="170"/>
    </location>
</feature>
<reference evidence="2 3" key="1">
    <citation type="journal article" date="2011" name="Nature">
        <title>Genome sequencing reveals insights into physiology and longevity of the naked mole rat.</title>
        <authorList>
            <person name="Kim E.B."/>
            <person name="Fang X."/>
            <person name="Fushan A.A."/>
            <person name="Huang Z."/>
            <person name="Lobanov A.V."/>
            <person name="Han L."/>
            <person name="Marino S.M."/>
            <person name="Sun X."/>
            <person name="Turanov A.A."/>
            <person name="Yang P."/>
            <person name="Yim S.H."/>
            <person name="Zhao X."/>
            <person name="Kasaikina M.V."/>
            <person name="Stoletzki N."/>
            <person name="Peng C."/>
            <person name="Polak P."/>
            <person name="Xiong Z."/>
            <person name="Kiezun A."/>
            <person name="Zhu Y."/>
            <person name="Chen Y."/>
            <person name="Kryukov G.V."/>
            <person name="Zhang Q."/>
            <person name="Peshkin L."/>
            <person name="Yang L."/>
            <person name="Bronson R.T."/>
            <person name="Buffenstein R."/>
            <person name="Wang B."/>
            <person name="Han C."/>
            <person name="Li Q."/>
            <person name="Chen L."/>
            <person name="Zhao W."/>
            <person name="Sunyaev S.R."/>
            <person name="Park T.J."/>
            <person name="Zhang G."/>
            <person name="Wang J."/>
            <person name="Gladyshev V.N."/>
        </authorList>
    </citation>
    <scope>NUCLEOTIDE SEQUENCE [LARGE SCALE GENOMIC DNA]</scope>
</reference>
<dbReference type="AlphaFoldDB" id="G5AVE0"/>
<dbReference type="STRING" id="10181.G5AVE0"/>
<dbReference type="GO" id="GO:0005829">
    <property type="term" value="C:cytosol"/>
    <property type="evidence" value="ECO:0007669"/>
    <property type="project" value="TreeGrafter"/>
</dbReference>
<proteinExistence type="predicted"/>
<feature type="region of interest" description="Disordered" evidence="1">
    <location>
        <begin position="139"/>
        <end position="190"/>
    </location>
</feature>
<evidence type="ECO:0000313" key="2">
    <source>
        <dbReference type="EMBL" id="EHB01001.1"/>
    </source>
</evidence>
<dbReference type="GO" id="GO:0002181">
    <property type="term" value="P:cytoplasmic translation"/>
    <property type="evidence" value="ECO:0007669"/>
    <property type="project" value="TreeGrafter"/>
</dbReference>
<sequence>MPSAPTQHEASSQFTALSEAPHGATAVIFHPGWQRILAIGPSEVPETNVWSAGNTLYKKFRAGKALVISGREVFEFRPELVNDDDEEADDTRCTQGTGADEVEDSVSVNDIDLSLYIPRDVDETGITLASLERFSTYASDRDENKLSEASGGRAESGEGSDLEEDNELDGQENGAIGAVPVDENLFTGEDLDELEEELNTLDLEG</sequence>
<gene>
    <name evidence="2" type="ORF">GW7_10904</name>
</gene>
<evidence type="ECO:0000256" key="1">
    <source>
        <dbReference type="SAM" id="MobiDB-lite"/>
    </source>
</evidence>
<dbReference type="InParanoid" id="G5AVE0"/>
<evidence type="ECO:0000313" key="3">
    <source>
        <dbReference type="Proteomes" id="UP000006813"/>
    </source>
</evidence>
<dbReference type="GO" id="GO:0003729">
    <property type="term" value="F:mRNA binding"/>
    <property type="evidence" value="ECO:0007669"/>
    <property type="project" value="TreeGrafter"/>
</dbReference>
<dbReference type="EMBL" id="JH167152">
    <property type="protein sequence ID" value="EHB01001.1"/>
    <property type="molecule type" value="Genomic_DNA"/>
</dbReference>
<dbReference type="eggNOG" id="KOG1763">
    <property type="taxonomic scope" value="Eukaryota"/>
</dbReference>